<sequence length="176" mass="20472">MMASFNDERDHVINSFIQKSKAAGPRLTVDGKSRVNHKEEARCKTDNPDSSHTDNIHIPDSPCEENNNYHNEENNRHLKAYSTPNRRSGEVIIKWVDTHFLEIERKMDIAVNELFERQTIFEKKVLSELQSKNDKSELIISMIMRDPARRNDPLKANIDDCNMKFDHCTIEIHVAI</sequence>
<organism evidence="2 3">
    <name type="scientific">Trema orientale</name>
    <name type="common">Charcoal tree</name>
    <name type="synonym">Celtis orientalis</name>
    <dbReference type="NCBI Taxonomy" id="63057"/>
    <lineage>
        <taxon>Eukaryota</taxon>
        <taxon>Viridiplantae</taxon>
        <taxon>Streptophyta</taxon>
        <taxon>Embryophyta</taxon>
        <taxon>Tracheophyta</taxon>
        <taxon>Spermatophyta</taxon>
        <taxon>Magnoliopsida</taxon>
        <taxon>eudicotyledons</taxon>
        <taxon>Gunneridae</taxon>
        <taxon>Pentapetalae</taxon>
        <taxon>rosids</taxon>
        <taxon>fabids</taxon>
        <taxon>Rosales</taxon>
        <taxon>Cannabaceae</taxon>
        <taxon>Trema</taxon>
    </lineage>
</organism>
<keyword evidence="3" id="KW-1185">Reference proteome</keyword>
<comment type="caution">
    <text evidence="2">The sequence shown here is derived from an EMBL/GenBank/DDBJ whole genome shotgun (WGS) entry which is preliminary data.</text>
</comment>
<evidence type="ECO:0000313" key="2">
    <source>
        <dbReference type="EMBL" id="PON94497.1"/>
    </source>
</evidence>
<feature type="region of interest" description="Disordered" evidence="1">
    <location>
        <begin position="36"/>
        <end position="56"/>
    </location>
</feature>
<evidence type="ECO:0000313" key="3">
    <source>
        <dbReference type="Proteomes" id="UP000237000"/>
    </source>
</evidence>
<accession>A0A2P5F9N6</accession>
<name>A0A2P5F9N6_TREOI</name>
<dbReference type="EMBL" id="JXTC01000051">
    <property type="protein sequence ID" value="PON94497.1"/>
    <property type="molecule type" value="Genomic_DNA"/>
</dbReference>
<reference evidence="3" key="1">
    <citation type="submission" date="2016-06" db="EMBL/GenBank/DDBJ databases">
        <title>Parallel loss of symbiosis genes in relatives of nitrogen-fixing non-legume Parasponia.</title>
        <authorList>
            <person name="Van Velzen R."/>
            <person name="Holmer R."/>
            <person name="Bu F."/>
            <person name="Rutten L."/>
            <person name="Van Zeijl A."/>
            <person name="Liu W."/>
            <person name="Santuari L."/>
            <person name="Cao Q."/>
            <person name="Sharma T."/>
            <person name="Shen D."/>
            <person name="Roswanjaya Y."/>
            <person name="Wardhani T."/>
            <person name="Kalhor M.S."/>
            <person name="Jansen J."/>
            <person name="Van den Hoogen J."/>
            <person name="Gungor B."/>
            <person name="Hartog M."/>
            <person name="Hontelez J."/>
            <person name="Verver J."/>
            <person name="Yang W.-C."/>
            <person name="Schijlen E."/>
            <person name="Repin R."/>
            <person name="Schilthuizen M."/>
            <person name="Schranz E."/>
            <person name="Heidstra R."/>
            <person name="Miyata K."/>
            <person name="Fedorova E."/>
            <person name="Kohlen W."/>
            <person name="Bisseling T."/>
            <person name="Smit S."/>
            <person name="Geurts R."/>
        </authorList>
    </citation>
    <scope>NUCLEOTIDE SEQUENCE [LARGE SCALE GENOMIC DNA]</scope>
    <source>
        <strain evidence="3">cv. RG33-2</strain>
    </source>
</reference>
<protein>
    <submittedName>
        <fullName evidence="2">Uncharacterized protein</fullName>
    </submittedName>
</protein>
<proteinExistence type="predicted"/>
<dbReference type="InParanoid" id="A0A2P5F9N6"/>
<gene>
    <name evidence="2" type="ORF">TorRG33x02_097440</name>
</gene>
<evidence type="ECO:0000256" key="1">
    <source>
        <dbReference type="SAM" id="MobiDB-lite"/>
    </source>
</evidence>
<dbReference type="AlphaFoldDB" id="A0A2P5F9N6"/>
<dbReference type="Proteomes" id="UP000237000">
    <property type="component" value="Unassembled WGS sequence"/>
</dbReference>
<dbReference type="OrthoDB" id="10384410at2759"/>